<protein>
    <submittedName>
        <fullName evidence="2">Hypothetical membrane protein</fullName>
    </submittedName>
</protein>
<feature type="transmembrane region" description="Helical" evidence="1">
    <location>
        <begin position="50"/>
        <end position="71"/>
    </location>
</feature>
<keyword evidence="1" id="KW-0472">Membrane</keyword>
<dbReference type="STRING" id="523850.TON_0591"/>
<keyword evidence="1" id="KW-0812">Transmembrane</keyword>
<feature type="transmembrane region" description="Helical" evidence="1">
    <location>
        <begin position="83"/>
        <end position="101"/>
    </location>
</feature>
<dbReference type="HOGENOM" id="CLU_1607244_0_0_2"/>
<feature type="transmembrane region" description="Helical" evidence="1">
    <location>
        <begin position="107"/>
        <end position="126"/>
    </location>
</feature>
<dbReference type="eggNOG" id="arCOG10089">
    <property type="taxonomic scope" value="Archaea"/>
</dbReference>
<dbReference type="PATRIC" id="fig|523850.10.peg.591"/>
<dbReference type="OrthoDB" id="101810at2157"/>
<dbReference type="GeneID" id="7016889"/>
<dbReference type="Proteomes" id="UP000002727">
    <property type="component" value="Chromosome"/>
</dbReference>
<evidence type="ECO:0000313" key="2">
    <source>
        <dbReference type="EMBL" id="ACJ16078.1"/>
    </source>
</evidence>
<evidence type="ECO:0000256" key="1">
    <source>
        <dbReference type="SAM" id="Phobius"/>
    </source>
</evidence>
<accession>B6YUP2</accession>
<gene>
    <name evidence="2" type="ordered locus">TON_0591</name>
</gene>
<keyword evidence="3" id="KW-1185">Reference proteome</keyword>
<dbReference type="AlphaFoldDB" id="B6YUP2"/>
<name>B6YUP2_THEON</name>
<dbReference type="EMBL" id="CP000855">
    <property type="protein sequence ID" value="ACJ16078.1"/>
    <property type="molecule type" value="Genomic_DNA"/>
</dbReference>
<feature type="transmembrane region" description="Helical" evidence="1">
    <location>
        <begin position="12"/>
        <end position="30"/>
    </location>
</feature>
<evidence type="ECO:0000313" key="3">
    <source>
        <dbReference type="Proteomes" id="UP000002727"/>
    </source>
</evidence>
<reference evidence="2 3" key="1">
    <citation type="journal article" date="2008" name="J. Bacteriol.">
        <title>The complete genome sequence of Thermococcus onnurineus NA1 reveals a mixed heterotrophic and carboxydotrophic metabolism.</title>
        <authorList>
            <person name="Lee H.S."/>
            <person name="Kang S.G."/>
            <person name="Bae S.S."/>
            <person name="Lim J.K."/>
            <person name="Cho Y."/>
            <person name="Kim Y.J."/>
            <person name="Jeon J.H."/>
            <person name="Cha S.S."/>
            <person name="Kwon K.K."/>
            <person name="Kim H.T."/>
            <person name="Park C.J."/>
            <person name="Lee H.W."/>
            <person name="Kim S.I."/>
            <person name="Chun J."/>
            <person name="Colwell R.R."/>
            <person name="Kim S.J."/>
            <person name="Lee J.H."/>
        </authorList>
    </citation>
    <scope>NUCLEOTIDE SEQUENCE [LARGE SCALE GENOMIC DNA]</scope>
    <source>
        <strain evidence="2 3">NA1</strain>
    </source>
</reference>
<proteinExistence type="predicted"/>
<organism evidence="2 3">
    <name type="scientific">Thermococcus onnurineus (strain NA1)</name>
    <dbReference type="NCBI Taxonomy" id="523850"/>
    <lineage>
        <taxon>Archaea</taxon>
        <taxon>Methanobacteriati</taxon>
        <taxon>Methanobacteriota</taxon>
        <taxon>Thermococci</taxon>
        <taxon>Thermococcales</taxon>
        <taxon>Thermococcaceae</taxon>
        <taxon>Thermococcus</taxon>
    </lineage>
</organism>
<keyword evidence="1" id="KW-1133">Transmembrane helix</keyword>
<feature type="transmembrane region" description="Helical" evidence="1">
    <location>
        <begin position="138"/>
        <end position="157"/>
    </location>
</feature>
<sequence>MTKNSLSKLISVYLPAFTIVFFGEISLFWLPRDYYIGADCWSLMPPACNFHYKPNFTLPALALIPALLLLLLWQWRRVEHFKAAAMVTAFSALLITTLPAIVGVPSLSSFTLMLIVSLFFPLVVAWSMGDYYRDNKAGIAFLVLTSVVVAFMLWALIRMGVAVAV</sequence>
<dbReference type="RefSeq" id="WP_012571550.1">
    <property type="nucleotide sequence ID" value="NC_011529.1"/>
</dbReference>
<dbReference type="KEGG" id="ton:TON_0591"/>